<protein>
    <submittedName>
        <fullName evidence="2">STIMATE family, putative</fullName>
    </submittedName>
</protein>
<evidence type="ECO:0000313" key="2">
    <source>
        <dbReference type="EMBL" id="CAD2222724.1"/>
    </source>
</evidence>
<accession>A0A7G2CUU8</accession>
<gene>
    <name evidence="2" type="ORF">ADEAN_001027100</name>
</gene>
<feature type="transmembrane region" description="Helical" evidence="1">
    <location>
        <begin position="15"/>
        <end position="38"/>
    </location>
</feature>
<evidence type="ECO:0000256" key="1">
    <source>
        <dbReference type="SAM" id="Phobius"/>
    </source>
</evidence>
<evidence type="ECO:0000313" key="3">
    <source>
        <dbReference type="Proteomes" id="UP000515908"/>
    </source>
</evidence>
<feature type="transmembrane region" description="Helical" evidence="1">
    <location>
        <begin position="92"/>
        <end position="117"/>
    </location>
</feature>
<dbReference type="Proteomes" id="UP000515908">
    <property type="component" value="Chromosome 28"/>
</dbReference>
<keyword evidence="1" id="KW-0472">Membrane</keyword>
<dbReference type="VEuPathDB" id="TriTrypDB:ADEAN_001027100"/>
<feature type="transmembrane region" description="Helical" evidence="1">
    <location>
        <begin position="174"/>
        <end position="196"/>
    </location>
</feature>
<dbReference type="AlphaFoldDB" id="A0A7G2CUU8"/>
<feature type="transmembrane region" description="Helical" evidence="1">
    <location>
        <begin position="50"/>
        <end position="72"/>
    </location>
</feature>
<name>A0A7G2CUU8_9TRYP</name>
<keyword evidence="1" id="KW-1133">Transmembrane helix</keyword>
<sequence>MTRLSCMVFSGTGGFIMMCILAAITVVAFVLFYVYGRFVTYTEKRHPKVFLFDLSKILIASTVAAVVNYTFTAKVANAAGHVRIRGKPLEGVGWYISTCTVDVVVGAPLAILFGRLLNQTCLILKRKCHRSEVLQETLDQNCTYGKYGPNHEASKSYIVSSPPVRWTWWYSQTVTWSLCCVLSGFLSGLIVLYSFIFLRLEFNPVAWIAVVITYWNVSCLTKQWVVVSAGRIILTLLSMSIVDFFNKFKI</sequence>
<dbReference type="EMBL" id="LR877172">
    <property type="protein sequence ID" value="CAD2222724.1"/>
    <property type="molecule type" value="Genomic_DNA"/>
</dbReference>
<keyword evidence="3" id="KW-1185">Reference proteome</keyword>
<reference evidence="2 3" key="1">
    <citation type="submission" date="2020-08" db="EMBL/GenBank/DDBJ databases">
        <authorList>
            <person name="Newling K."/>
            <person name="Davey J."/>
            <person name="Forrester S."/>
        </authorList>
    </citation>
    <scope>NUCLEOTIDE SEQUENCE [LARGE SCALE GENOMIC DNA]</scope>
    <source>
        <strain evidence="3">Crithidia deanei Carvalho (ATCC PRA-265)</strain>
    </source>
</reference>
<proteinExistence type="predicted"/>
<feature type="transmembrane region" description="Helical" evidence="1">
    <location>
        <begin position="224"/>
        <end position="245"/>
    </location>
</feature>
<dbReference type="OrthoDB" id="270162at2759"/>
<keyword evidence="1" id="KW-0812">Transmembrane</keyword>
<organism evidence="2 3">
    <name type="scientific">Angomonas deanei</name>
    <dbReference type="NCBI Taxonomy" id="59799"/>
    <lineage>
        <taxon>Eukaryota</taxon>
        <taxon>Discoba</taxon>
        <taxon>Euglenozoa</taxon>
        <taxon>Kinetoplastea</taxon>
        <taxon>Metakinetoplastina</taxon>
        <taxon>Trypanosomatida</taxon>
        <taxon>Trypanosomatidae</taxon>
        <taxon>Strigomonadinae</taxon>
        <taxon>Angomonas</taxon>
    </lineage>
</organism>